<organism evidence="1 2">
    <name type="scientific">Artomyces pyxidatus</name>
    <dbReference type="NCBI Taxonomy" id="48021"/>
    <lineage>
        <taxon>Eukaryota</taxon>
        <taxon>Fungi</taxon>
        <taxon>Dikarya</taxon>
        <taxon>Basidiomycota</taxon>
        <taxon>Agaricomycotina</taxon>
        <taxon>Agaricomycetes</taxon>
        <taxon>Russulales</taxon>
        <taxon>Auriscalpiaceae</taxon>
        <taxon>Artomyces</taxon>
    </lineage>
</organism>
<proteinExistence type="predicted"/>
<reference evidence="1" key="2">
    <citation type="journal article" date="2022" name="New Phytol.">
        <title>Evolutionary transition to the ectomycorrhizal habit in the genomes of a hyperdiverse lineage of mushroom-forming fungi.</title>
        <authorList>
            <person name="Looney B."/>
            <person name="Miyauchi S."/>
            <person name="Morin E."/>
            <person name="Drula E."/>
            <person name="Courty P.E."/>
            <person name="Kohler A."/>
            <person name="Kuo A."/>
            <person name="LaButti K."/>
            <person name="Pangilinan J."/>
            <person name="Lipzen A."/>
            <person name="Riley R."/>
            <person name="Andreopoulos W."/>
            <person name="He G."/>
            <person name="Johnson J."/>
            <person name="Nolan M."/>
            <person name="Tritt A."/>
            <person name="Barry K.W."/>
            <person name="Grigoriev I.V."/>
            <person name="Nagy L.G."/>
            <person name="Hibbett D."/>
            <person name="Henrissat B."/>
            <person name="Matheny P.B."/>
            <person name="Labbe J."/>
            <person name="Martin F.M."/>
        </authorList>
    </citation>
    <scope>NUCLEOTIDE SEQUENCE</scope>
    <source>
        <strain evidence="1">HHB10654</strain>
    </source>
</reference>
<dbReference type="EMBL" id="MU277208">
    <property type="protein sequence ID" value="KAI0062330.1"/>
    <property type="molecule type" value="Genomic_DNA"/>
</dbReference>
<accession>A0ACB8T0V5</accession>
<gene>
    <name evidence="1" type="ORF">BV25DRAFT_672949</name>
</gene>
<sequence>MEHSTVFLRLRTIAFAVTTFICFVWIILLSCLLFIRWGISSQSERAFLVLFLLVDIITMILLPILILRKFRTWLDGARLLFLLICHIGLAVAFAVWTPNIPCPDRTPDDEGVCQLLNVYIIMASWIPPALLVAYGVCLSVYTWRYASRPRVEQSQDIEEFGDEESFKFRRDTLPIMAPEPPLSASWRNPLELAMNDGFEDGFPSRSRPSLVHTSRLPSDSSPVEKDDRASRKSRHTSGRLSKPLPAYFF</sequence>
<reference evidence="1" key="1">
    <citation type="submission" date="2021-03" db="EMBL/GenBank/DDBJ databases">
        <authorList>
            <consortium name="DOE Joint Genome Institute"/>
            <person name="Ahrendt S."/>
            <person name="Looney B.P."/>
            <person name="Miyauchi S."/>
            <person name="Morin E."/>
            <person name="Drula E."/>
            <person name="Courty P.E."/>
            <person name="Chicoki N."/>
            <person name="Fauchery L."/>
            <person name="Kohler A."/>
            <person name="Kuo A."/>
            <person name="Labutti K."/>
            <person name="Pangilinan J."/>
            <person name="Lipzen A."/>
            <person name="Riley R."/>
            <person name="Andreopoulos W."/>
            <person name="He G."/>
            <person name="Johnson J."/>
            <person name="Barry K.W."/>
            <person name="Grigoriev I.V."/>
            <person name="Nagy L."/>
            <person name="Hibbett D."/>
            <person name="Henrissat B."/>
            <person name="Matheny P.B."/>
            <person name="Labbe J."/>
            <person name="Martin F."/>
        </authorList>
    </citation>
    <scope>NUCLEOTIDE SEQUENCE</scope>
    <source>
        <strain evidence="1">HHB10654</strain>
    </source>
</reference>
<name>A0ACB8T0V5_9AGAM</name>
<evidence type="ECO:0000313" key="2">
    <source>
        <dbReference type="Proteomes" id="UP000814140"/>
    </source>
</evidence>
<keyword evidence="2" id="KW-1185">Reference proteome</keyword>
<dbReference type="Proteomes" id="UP000814140">
    <property type="component" value="Unassembled WGS sequence"/>
</dbReference>
<evidence type="ECO:0000313" key="1">
    <source>
        <dbReference type="EMBL" id="KAI0062330.1"/>
    </source>
</evidence>
<comment type="caution">
    <text evidence="1">The sequence shown here is derived from an EMBL/GenBank/DDBJ whole genome shotgun (WGS) entry which is preliminary data.</text>
</comment>
<protein>
    <submittedName>
        <fullName evidence="1">Uncharacterized protein</fullName>
    </submittedName>
</protein>